<feature type="domain" description="Myb-like" evidence="11">
    <location>
        <begin position="5"/>
        <end position="57"/>
    </location>
</feature>
<evidence type="ECO:0000256" key="9">
    <source>
        <dbReference type="ARBA" id="ARBA00032813"/>
    </source>
</evidence>
<dbReference type="InterPro" id="IPR044597">
    <property type="entry name" value="SMH1-6"/>
</dbReference>
<dbReference type="SUPFAM" id="SSF46689">
    <property type="entry name" value="Homeodomain-like"/>
    <property type="match status" value="1"/>
</dbReference>
<dbReference type="PANTHER" id="PTHR46267">
    <property type="entry name" value="SINGLE MYB HISTONE 4"/>
    <property type="match status" value="1"/>
</dbReference>
<evidence type="ECO:0000256" key="3">
    <source>
        <dbReference type="ARBA" id="ARBA00022454"/>
    </source>
</evidence>
<evidence type="ECO:0000256" key="2">
    <source>
        <dbReference type="ARBA" id="ARBA00004604"/>
    </source>
</evidence>
<dbReference type="SUPFAM" id="SSF46785">
    <property type="entry name" value="Winged helix' DNA-binding domain"/>
    <property type="match status" value="1"/>
</dbReference>
<feature type="coiled-coil region" evidence="10">
    <location>
        <begin position="247"/>
        <end position="286"/>
    </location>
</feature>
<evidence type="ECO:0000256" key="5">
    <source>
        <dbReference type="ARBA" id="ARBA00023054"/>
    </source>
</evidence>
<evidence type="ECO:0000313" key="14">
    <source>
        <dbReference type="EMBL" id="KAG6392516.1"/>
    </source>
</evidence>
<dbReference type="Gene3D" id="1.10.10.10">
    <property type="entry name" value="Winged helix-like DNA-binding domain superfamily/Winged helix DNA-binding domain"/>
    <property type="match status" value="1"/>
</dbReference>
<keyword evidence="3" id="KW-0158">Chromosome</keyword>
<dbReference type="InterPro" id="IPR017930">
    <property type="entry name" value="Myb_dom"/>
</dbReference>
<dbReference type="GO" id="GO:0006334">
    <property type="term" value="P:nucleosome assembly"/>
    <property type="evidence" value="ECO:0007669"/>
    <property type="project" value="InterPro"/>
</dbReference>
<keyword evidence="15" id="KW-1185">Reference proteome</keyword>
<dbReference type="PANTHER" id="PTHR46267:SF11">
    <property type="entry name" value="TELOMERE REPEAT-BINDING FACTOR 2"/>
    <property type="match status" value="1"/>
</dbReference>
<dbReference type="InterPro" id="IPR009057">
    <property type="entry name" value="Homeodomain-like_sf"/>
</dbReference>
<dbReference type="InterPro" id="IPR036388">
    <property type="entry name" value="WH-like_DNA-bd_sf"/>
</dbReference>
<keyword evidence="6" id="KW-0238">DNA-binding</keyword>
<dbReference type="Pfam" id="PF00538">
    <property type="entry name" value="Linker_histone"/>
    <property type="match status" value="1"/>
</dbReference>
<dbReference type="InterPro" id="IPR005818">
    <property type="entry name" value="Histone_H1/H5_H15"/>
</dbReference>
<dbReference type="Proteomes" id="UP000298416">
    <property type="component" value="Unassembled WGS sequence"/>
</dbReference>
<feature type="domain" description="HTH myb-type" evidence="12">
    <location>
        <begin position="1"/>
        <end position="33"/>
    </location>
</feature>
<evidence type="ECO:0000259" key="13">
    <source>
        <dbReference type="PROSITE" id="PS51504"/>
    </source>
</evidence>
<dbReference type="Pfam" id="PF00249">
    <property type="entry name" value="Myb_DNA-binding"/>
    <property type="match status" value="1"/>
</dbReference>
<dbReference type="InterPro" id="IPR036390">
    <property type="entry name" value="WH_DNA-bd_sf"/>
</dbReference>
<dbReference type="FunFam" id="1.10.10.60:FF:000168">
    <property type="entry name" value="Telomere repeat-binding factor 1"/>
    <property type="match status" value="1"/>
</dbReference>
<gene>
    <name evidence="14" type="ORF">SASPL_146738</name>
</gene>
<evidence type="ECO:0000313" key="15">
    <source>
        <dbReference type="Proteomes" id="UP000298416"/>
    </source>
</evidence>
<evidence type="ECO:0000256" key="4">
    <source>
        <dbReference type="ARBA" id="ARBA00023015"/>
    </source>
</evidence>
<evidence type="ECO:0000256" key="6">
    <source>
        <dbReference type="ARBA" id="ARBA00023125"/>
    </source>
</evidence>
<reference evidence="14" key="2">
    <citation type="submission" date="2020-08" db="EMBL/GenBank/DDBJ databases">
        <title>Plant Genome Project.</title>
        <authorList>
            <person name="Zhang R.-G."/>
        </authorList>
    </citation>
    <scope>NUCLEOTIDE SEQUENCE</scope>
    <source>
        <strain evidence="14">Huo1</strain>
        <tissue evidence="14">Leaf</tissue>
    </source>
</reference>
<dbReference type="InterPro" id="IPR001005">
    <property type="entry name" value="SANT/Myb"/>
</dbReference>
<evidence type="ECO:0000256" key="8">
    <source>
        <dbReference type="ARBA" id="ARBA00023242"/>
    </source>
</evidence>
<evidence type="ECO:0000256" key="1">
    <source>
        <dbReference type="ARBA" id="ARBA00004286"/>
    </source>
</evidence>
<protein>
    <recommendedName>
        <fullName evidence="9">MYB transcription factor</fullName>
    </recommendedName>
</protein>
<keyword evidence="4" id="KW-0805">Transcription regulation</keyword>
<evidence type="ECO:0000256" key="7">
    <source>
        <dbReference type="ARBA" id="ARBA00023163"/>
    </source>
</evidence>
<reference evidence="14" key="1">
    <citation type="submission" date="2018-01" db="EMBL/GenBank/DDBJ databases">
        <authorList>
            <person name="Mao J.F."/>
        </authorList>
    </citation>
    <scope>NUCLEOTIDE SEQUENCE</scope>
    <source>
        <strain evidence="14">Huo1</strain>
        <tissue evidence="14">Leaf</tissue>
    </source>
</reference>
<dbReference type="SMART" id="SM00717">
    <property type="entry name" value="SANT"/>
    <property type="match status" value="1"/>
</dbReference>
<keyword evidence="7" id="KW-0804">Transcription</keyword>
<keyword evidence="5 10" id="KW-0175">Coiled coil</keyword>
<dbReference type="GO" id="GO:0003691">
    <property type="term" value="F:double-stranded telomeric DNA binding"/>
    <property type="evidence" value="ECO:0007669"/>
    <property type="project" value="InterPro"/>
</dbReference>
<proteinExistence type="predicted"/>
<dbReference type="GO" id="GO:0005730">
    <property type="term" value="C:nucleolus"/>
    <property type="evidence" value="ECO:0007669"/>
    <property type="project" value="UniProtKB-SubCell"/>
</dbReference>
<dbReference type="PROSITE" id="PS51504">
    <property type="entry name" value="H15"/>
    <property type="match status" value="1"/>
</dbReference>
<evidence type="ECO:0000256" key="10">
    <source>
        <dbReference type="SAM" id="Coils"/>
    </source>
</evidence>
<comment type="caution">
    <text evidence="14">The sequence shown here is derived from an EMBL/GenBank/DDBJ whole genome shotgun (WGS) entry which is preliminary data.</text>
</comment>
<dbReference type="EMBL" id="PNBA02000018">
    <property type="protein sequence ID" value="KAG6392516.1"/>
    <property type="molecule type" value="Genomic_DNA"/>
</dbReference>
<accession>A0A8X8Z5H1</accession>
<dbReference type="Gene3D" id="1.10.246.220">
    <property type="match status" value="1"/>
</dbReference>
<dbReference type="AlphaFoldDB" id="A0A8X8Z5H1"/>
<keyword evidence="8" id="KW-0539">Nucleus</keyword>
<feature type="domain" description="H15" evidence="13">
    <location>
        <begin position="119"/>
        <end position="187"/>
    </location>
</feature>
<dbReference type="GO" id="GO:0000786">
    <property type="term" value="C:nucleosome"/>
    <property type="evidence" value="ECO:0007669"/>
    <property type="project" value="InterPro"/>
</dbReference>
<sequence length="363" mass="40144">MGAPKQKWTSEEEAALKAGIQKYGMGKWSTILKDPEFTTVLRSRSNVDLKDKWRNLNCMANGLGSRHRARVSIKSSQLTPKQEEDTTASSMVVDKGEVLGITSIAVSNEISQDVKFKKSISRMDDVILEAITKLKEPRGSSRPAIMQYVEENYSAPPELERTLAANLKILTENGRLIKVKNQYRIAPKLISFSAGEEPKLLLENGAKKNYFQAEGSSVVLLSKAEIDAELEQMRSMSPEEAAAAAAIAVVEAEAAIAEAEAAAREAEEAEAEAEAAQCFADAAQKALNHQAMRCLISTSVSDCLVRLFLCRTFDNMEGHPLSKHQQEQNFNKKKYDHSEAFQNSELENVPLFFCIKATLHTET</sequence>
<comment type="subcellular location">
    <subcellularLocation>
        <location evidence="1">Chromosome</location>
    </subcellularLocation>
    <subcellularLocation>
        <location evidence="2">Nucleus</location>
        <location evidence="2">Nucleolus</location>
    </subcellularLocation>
</comment>
<dbReference type="CDD" id="cd11660">
    <property type="entry name" value="SANT_TRF"/>
    <property type="match status" value="1"/>
</dbReference>
<dbReference type="PROSITE" id="PS51294">
    <property type="entry name" value="HTH_MYB"/>
    <property type="match status" value="1"/>
</dbReference>
<evidence type="ECO:0000259" key="11">
    <source>
        <dbReference type="PROSITE" id="PS50090"/>
    </source>
</evidence>
<evidence type="ECO:0000259" key="12">
    <source>
        <dbReference type="PROSITE" id="PS51294"/>
    </source>
</evidence>
<dbReference type="PROSITE" id="PS50090">
    <property type="entry name" value="MYB_LIKE"/>
    <property type="match status" value="1"/>
</dbReference>
<organism evidence="14">
    <name type="scientific">Salvia splendens</name>
    <name type="common">Scarlet sage</name>
    <dbReference type="NCBI Taxonomy" id="180675"/>
    <lineage>
        <taxon>Eukaryota</taxon>
        <taxon>Viridiplantae</taxon>
        <taxon>Streptophyta</taxon>
        <taxon>Embryophyta</taxon>
        <taxon>Tracheophyta</taxon>
        <taxon>Spermatophyta</taxon>
        <taxon>Magnoliopsida</taxon>
        <taxon>eudicotyledons</taxon>
        <taxon>Gunneridae</taxon>
        <taxon>Pentapetalae</taxon>
        <taxon>asterids</taxon>
        <taxon>lamiids</taxon>
        <taxon>Lamiales</taxon>
        <taxon>Lamiaceae</taxon>
        <taxon>Nepetoideae</taxon>
        <taxon>Mentheae</taxon>
        <taxon>Salviinae</taxon>
        <taxon>Salvia</taxon>
        <taxon>Salvia subgen. Calosphace</taxon>
        <taxon>core Calosphace</taxon>
    </lineage>
</organism>
<name>A0A8X8Z5H1_SALSN</name>
<dbReference type="SMART" id="SM00526">
    <property type="entry name" value="H15"/>
    <property type="match status" value="1"/>
</dbReference>